<keyword evidence="2" id="KW-1185">Reference proteome</keyword>
<name>A0A5C6LKL4_9BACT</name>
<evidence type="ECO:0000313" key="2">
    <source>
        <dbReference type="Proteomes" id="UP000318815"/>
    </source>
</evidence>
<proteinExistence type="predicted"/>
<dbReference type="Proteomes" id="UP000318815">
    <property type="component" value="Unassembled WGS sequence"/>
</dbReference>
<reference evidence="1 2" key="1">
    <citation type="submission" date="2019-08" db="EMBL/GenBank/DDBJ databases">
        <title>Whole genome sequencing of chitin degrading bacteria Chitinophaga pinensis YS16.</title>
        <authorList>
            <person name="Singh R.P."/>
            <person name="Manchanda G."/>
            <person name="Maurya I.K."/>
            <person name="Joshi N.K."/>
            <person name="Srivastava A.K."/>
        </authorList>
    </citation>
    <scope>NUCLEOTIDE SEQUENCE [LARGE SCALE GENOMIC DNA]</scope>
    <source>
        <strain evidence="1 2">YS-16</strain>
    </source>
</reference>
<organism evidence="1 2">
    <name type="scientific">Chitinophaga pinensis</name>
    <dbReference type="NCBI Taxonomy" id="79329"/>
    <lineage>
        <taxon>Bacteria</taxon>
        <taxon>Pseudomonadati</taxon>
        <taxon>Bacteroidota</taxon>
        <taxon>Chitinophagia</taxon>
        <taxon>Chitinophagales</taxon>
        <taxon>Chitinophagaceae</taxon>
        <taxon>Chitinophaga</taxon>
    </lineage>
</organism>
<dbReference type="RefSeq" id="WP_146308343.1">
    <property type="nucleotide sequence ID" value="NZ_VOHS01000079.1"/>
</dbReference>
<dbReference type="OrthoDB" id="678728at2"/>
<protein>
    <submittedName>
        <fullName evidence="1">Uncharacterized protein</fullName>
    </submittedName>
</protein>
<sequence length="75" mass="8629">MKRKTIYINYHEEDIKVDIDESKGIRSFLVYLPGEDGHLDISIKTDAEGNENWYEGEQATPRAKEIGELIELATM</sequence>
<gene>
    <name evidence="1" type="ORF">FEF09_29165</name>
</gene>
<dbReference type="AlphaFoldDB" id="A0A5C6LKL4"/>
<comment type="caution">
    <text evidence="1">The sequence shown here is derived from an EMBL/GenBank/DDBJ whole genome shotgun (WGS) entry which is preliminary data.</text>
</comment>
<evidence type="ECO:0000313" key="1">
    <source>
        <dbReference type="EMBL" id="TWV90895.1"/>
    </source>
</evidence>
<dbReference type="EMBL" id="VOHS01000079">
    <property type="protein sequence ID" value="TWV90895.1"/>
    <property type="molecule type" value="Genomic_DNA"/>
</dbReference>
<accession>A0A5C6LKL4</accession>